<dbReference type="Proteomes" id="UP000199603">
    <property type="component" value="Unassembled WGS sequence"/>
</dbReference>
<reference evidence="2 3" key="1">
    <citation type="submission" date="2016-10" db="EMBL/GenBank/DDBJ databases">
        <authorList>
            <person name="de Groot N.N."/>
        </authorList>
    </citation>
    <scope>NUCLEOTIDE SEQUENCE [LARGE SCALE GENOMIC DNA]</scope>
    <source>
        <strain evidence="2 3">DSM 16957</strain>
    </source>
</reference>
<dbReference type="EMBL" id="FNAG01000013">
    <property type="protein sequence ID" value="SDD99171.1"/>
    <property type="molecule type" value="Genomic_DNA"/>
</dbReference>
<accession>A0A1G6Z9H3</accession>
<feature type="chain" id="PRO_5011672265" evidence="1">
    <location>
        <begin position="39"/>
        <end position="159"/>
    </location>
</feature>
<protein>
    <submittedName>
        <fullName evidence="2">Uncharacterized protein</fullName>
    </submittedName>
</protein>
<name>A0A1G6Z9H3_9GAMM</name>
<sequence length="159" mass="17106">MGSKNGVRFTFQSMKRYSAHLLGLVLACSGLACNPSTAAPPSVRIEYVDVERFYALYDATEGWPAADALQTYIDTGSEGLQTLARRRSVTGVRIAEALADRPEIYAAARSCAASLPALRSRLTQVLDRLIELYPKARTPAVTLAIGRGQKRGSGSLSKA</sequence>
<feature type="signal peptide" evidence="1">
    <location>
        <begin position="1"/>
        <end position="38"/>
    </location>
</feature>
<dbReference type="PROSITE" id="PS51257">
    <property type="entry name" value="PROKAR_LIPOPROTEIN"/>
    <property type="match status" value="1"/>
</dbReference>
<keyword evidence="3" id="KW-1185">Reference proteome</keyword>
<evidence type="ECO:0000313" key="2">
    <source>
        <dbReference type="EMBL" id="SDD99171.1"/>
    </source>
</evidence>
<dbReference type="AlphaFoldDB" id="A0A1G6Z9H3"/>
<evidence type="ECO:0000313" key="3">
    <source>
        <dbReference type="Proteomes" id="UP000199603"/>
    </source>
</evidence>
<proteinExistence type="predicted"/>
<gene>
    <name evidence="2" type="ORF">SAMN04488509_1134</name>
</gene>
<evidence type="ECO:0000256" key="1">
    <source>
        <dbReference type="SAM" id="SignalP"/>
    </source>
</evidence>
<keyword evidence="1" id="KW-0732">Signal</keyword>
<organism evidence="2 3">
    <name type="scientific">Aquimonas voraii</name>
    <dbReference type="NCBI Taxonomy" id="265719"/>
    <lineage>
        <taxon>Bacteria</taxon>
        <taxon>Pseudomonadati</taxon>
        <taxon>Pseudomonadota</taxon>
        <taxon>Gammaproteobacteria</taxon>
        <taxon>Lysobacterales</taxon>
        <taxon>Lysobacteraceae</taxon>
        <taxon>Aquimonas</taxon>
    </lineage>
</organism>